<feature type="domain" description="Response regulatory" evidence="7">
    <location>
        <begin position="7"/>
        <end position="123"/>
    </location>
</feature>
<evidence type="ECO:0000256" key="1">
    <source>
        <dbReference type="ARBA" id="ARBA00000085"/>
    </source>
</evidence>
<keyword evidence="5" id="KW-0175">Coiled coil</keyword>
<dbReference type="Pfam" id="PF02518">
    <property type="entry name" value="HATPase_c"/>
    <property type="match status" value="1"/>
</dbReference>
<dbReference type="InterPro" id="IPR013656">
    <property type="entry name" value="PAS_4"/>
</dbReference>
<evidence type="ECO:0000256" key="2">
    <source>
        <dbReference type="ARBA" id="ARBA00012438"/>
    </source>
</evidence>
<evidence type="ECO:0000259" key="8">
    <source>
        <dbReference type="PROSITE" id="PS50112"/>
    </source>
</evidence>
<dbReference type="SMART" id="SM00091">
    <property type="entry name" value="PAS"/>
    <property type="match status" value="1"/>
</dbReference>
<dbReference type="PROSITE" id="PS50110">
    <property type="entry name" value="RESPONSE_REGULATORY"/>
    <property type="match status" value="2"/>
</dbReference>
<dbReference type="Pfam" id="PF00072">
    <property type="entry name" value="Response_reg"/>
    <property type="match status" value="2"/>
</dbReference>
<feature type="domain" description="Response regulatory" evidence="7">
    <location>
        <begin position="534"/>
        <end position="650"/>
    </location>
</feature>
<dbReference type="Gene3D" id="1.10.287.130">
    <property type="match status" value="1"/>
</dbReference>
<dbReference type="Pfam" id="PF00512">
    <property type="entry name" value="HisKA"/>
    <property type="match status" value="1"/>
</dbReference>
<name>A0A9D5JVR7_9BACT</name>
<dbReference type="InterPro" id="IPR001610">
    <property type="entry name" value="PAC"/>
</dbReference>
<dbReference type="GO" id="GO:0000155">
    <property type="term" value="F:phosphorelay sensor kinase activity"/>
    <property type="evidence" value="ECO:0007669"/>
    <property type="project" value="InterPro"/>
</dbReference>
<dbReference type="InterPro" id="IPR000700">
    <property type="entry name" value="PAS-assoc_C"/>
</dbReference>
<evidence type="ECO:0000259" key="6">
    <source>
        <dbReference type="PROSITE" id="PS50109"/>
    </source>
</evidence>
<feature type="coiled-coil region" evidence="5">
    <location>
        <begin position="254"/>
        <end position="284"/>
    </location>
</feature>
<dbReference type="Gene3D" id="3.30.450.20">
    <property type="entry name" value="PAS domain"/>
    <property type="match status" value="1"/>
</dbReference>
<evidence type="ECO:0000256" key="4">
    <source>
        <dbReference type="PROSITE-ProRule" id="PRU00169"/>
    </source>
</evidence>
<dbReference type="InterPro" id="IPR000014">
    <property type="entry name" value="PAS"/>
</dbReference>
<dbReference type="Pfam" id="PF08448">
    <property type="entry name" value="PAS_4"/>
    <property type="match status" value="1"/>
</dbReference>
<gene>
    <name evidence="10" type="ORF">GF339_09620</name>
</gene>
<proteinExistence type="predicted"/>
<protein>
    <recommendedName>
        <fullName evidence="2">histidine kinase</fullName>
        <ecNumber evidence="2">2.7.13.3</ecNumber>
    </recommendedName>
</protein>
<dbReference type="SUPFAM" id="SSF55874">
    <property type="entry name" value="ATPase domain of HSP90 chaperone/DNA topoisomerase II/histidine kinase"/>
    <property type="match status" value="1"/>
</dbReference>
<dbReference type="InterPro" id="IPR005467">
    <property type="entry name" value="His_kinase_dom"/>
</dbReference>
<dbReference type="InterPro" id="IPR001789">
    <property type="entry name" value="Sig_transdc_resp-reg_receiver"/>
</dbReference>
<dbReference type="InterPro" id="IPR004358">
    <property type="entry name" value="Sig_transdc_His_kin-like_C"/>
</dbReference>
<dbReference type="SUPFAM" id="SSF47384">
    <property type="entry name" value="Homodimeric domain of signal transducing histidine kinase"/>
    <property type="match status" value="1"/>
</dbReference>
<dbReference type="InterPro" id="IPR011006">
    <property type="entry name" value="CheY-like_superfamily"/>
</dbReference>
<reference evidence="10" key="1">
    <citation type="submission" date="2019-11" db="EMBL/GenBank/DDBJ databases">
        <title>Microbial mats filling the niche in hypersaline microbial mats.</title>
        <authorList>
            <person name="Wong H.L."/>
            <person name="Macleod F.I."/>
            <person name="White R.A. III"/>
            <person name="Burns B.P."/>
        </authorList>
    </citation>
    <scope>NUCLEOTIDE SEQUENCE</scope>
    <source>
        <strain evidence="10">Rbin_158</strain>
    </source>
</reference>
<evidence type="ECO:0000256" key="5">
    <source>
        <dbReference type="SAM" id="Coils"/>
    </source>
</evidence>
<dbReference type="InterPro" id="IPR036097">
    <property type="entry name" value="HisK_dim/P_sf"/>
</dbReference>
<dbReference type="AlphaFoldDB" id="A0A9D5JVR7"/>
<keyword evidence="3 4" id="KW-0597">Phosphoprotein</keyword>
<evidence type="ECO:0000256" key="3">
    <source>
        <dbReference type="ARBA" id="ARBA00022553"/>
    </source>
</evidence>
<feature type="domain" description="PAS" evidence="8">
    <location>
        <begin position="142"/>
        <end position="213"/>
    </location>
</feature>
<dbReference type="InterPro" id="IPR003594">
    <property type="entry name" value="HATPase_dom"/>
</dbReference>
<dbReference type="EMBL" id="WJJP01000306">
    <property type="protein sequence ID" value="MBD3324831.1"/>
    <property type="molecule type" value="Genomic_DNA"/>
</dbReference>
<feature type="domain" description="Histidine kinase" evidence="6">
    <location>
        <begin position="290"/>
        <end position="514"/>
    </location>
</feature>
<evidence type="ECO:0000313" key="11">
    <source>
        <dbReference type="Proteomes" id="UP000649604"/>
    </source>
</evidence>
<dbReference type="SMART" id="SM00388">
    <property type="entry name" value="HisKA"/>
    <property type="match status" value="1"/>
</dbReference>
<dbReference type="EC" id="2.7.13.3" evidence="2"/>
<dbReference type="Proteomes" id="UP000649604">
    <property type="component" value="Unassembled WGS sequence"/>
</dbReference>
<evidence type="ECO:0000259" key="9">
    <source>
        <dbReference type="PROSITE" id="PS50113"/>
    </source>
</evidence>
<dbReference type="CDD" id="cd17574">
    <property type="entry name" value="REC_OmpR"/>
    <property type="match status" value="1"/>
</dbReference>
<evidence type="ECO:0000259" key="7">
    <source>
        <dbReference type="PROSITE" id="PS50110"/>
    </source>
</evidence>
<dbReference type="InterPro" id="IPR003661">
    <property type="entry name" value="HisK_dim/P_dom"/>
</dbReference>
<dbReference type="SUPFAM" id="SSF55785">
    <property type="entry name" value="PYP-like sensor domain (PAS domain)"/>
    <property type="match status" value="1"/>
</dbReference>
<dbReference type="SMART" id="SM00086">
    <property type="entry name" value="PAC"/>
    <property type="match status" value="1"/>
</dbReference>
<dbReference type="NCBIfam" id="TIGR00229">
    <property type="entry name" value="sensory_box"/>
    <property type="match status" value="1"/>
</dbReference>
<dbReference type="PROSITE" id="PS50109">
    <property type="entry name" value="HIS_KIN"/>
    <property type="match status" value="1"/>
</dbReference>
<dbReference type="SUPFAM" id="SSF52172">
    <property type="entry name" value="CheY-like"/>
    <property type="match status" value="2"/>
</dbReference>
<comment type="catalytic activity">
    <reaction evidence="1">
        <text>ATP + protein L-histidine = ADP + protein N-phospho-L-histidine.</text>
        <dbReference type="EC" id="2.7.13.3"/>
    </reaction>
</comment>
<dbReference type="Gene3D" id="3.30.565.10">
    <property type="entry name" value="Histidine kinase-like ATPase, C-terminal domain"/>
    <property type="match status" value="1"/>
</dbReference>
<dbReference type="PANTHER" id="PTHR43065">
    <property type="entry name" value="SENSOR HISTIDINE KINASE"/>
    <property type="match status" value="1"/>
</dbReference>
<dbReference type="InterPro" id="IPR035965">
    <property type="entry name" value="PAS-like_dom_sf"/>
</dbReference>
<dbReference type="PANTHER" id="PTHR43065:SF42">
    <property type="entry name" value="TWO-COMPONENT SENSOR PPRA"/>
    <property type="match status" value="1"/>
</dbReference>
<sequence length="654" mass="72113">MRHNTMKILIVEDEPLSRFFLEQQIRAQGHDVTTCPNAEAALEVYQHTFYPLLVLDLGLPGMDGLELCRRIRALPQGDQSMILVITARDTLEDLQAVLEAGANDYMLKPVNQELLTVRLLIIEQQFANLIQRQRAEEALRESQRRLAATLKSIGDAVITTDKDGKITFMNPVAETLTGWTYHEAVGKDVVFEIVNKDTPAAVENPVKKALHGDIVINIASHTHLISRDATEVPIEYSGAPIKDDKGNITGVVLVLKDITERNNAEEERRQLETQLRQSQRLEAIGILAGGIAHDFNNILGTILGYTELLLNECAENRRQKEYLDQIALAGERATDLVQQILTFSRAQEQPQLTPINIAPIIREVLKMIRATIPTNIEIRQSLNGDCPPILADATQIHQMLVNLCTNASHAMRERGGILEVKWEEVSLTLSQAQRLGLSEGNYLKLIVEDTGCGMPIDVQEHIFEPFYTTKAVGEGAGLGLSVVHGIVKGHHGVITVESEPGQGTVFQVLFPITERTIVQPPSASVEKATLGKGHILIVDDEPALVTLYELALTQLGYQVTTFTQSAEALQAFQTQPDQFDAVFTDQAMPNITGVQLSQELLRIRPDILIVLTTGHSDVVSETDALALGICRFLKKPVKIGVLAQTIGDLLDSQP</sequence>
<dbReference type="PROSITE" id="PS50112">
    <property type="entry name" value="PAS"/>
    <property type="match status" value="1"/>
</dbReference>
<organism evidence="10 11">
    <name type="scientific">candidate division KSB3 bacterium</name>
    <dbReference type="NCBI Taxonomy" id="2044937"/>
    <lineage>
        <taxon>Bacteria</taxon>
        <taxon>candidate division KSB3</taxon>
    </lineage>
</organism>
<feature type="domain" description="PAC" evidence="9">
    <location>
        <begin position="218"/>
        <end position="270"/>
    </location>
</feature>
<dbReference type="InterPro" id="IPR036890">
    <property type="entry name" value="HATPase_C_sf"/>
</dbReference>
<dbReference type="PRINTS" id="PR00344">
    <property type="entry name" value="BCTRLSENSOR"/>
</dbReference>
<feature type="modified residue" description="4-aspartylphosphate" evidence="4">
    <location>
        <position position="585"/>
    </location>
</feature>
<comment type="caution">
    <text evidence="10">The sequence shown here is derived from an EMBL/GenBank/DDBJ whole genome shotgun (WGS) entry which is preliminary data.</text>
</comment>
<dbReference type="CDD" id="cd00082">
    <property type="entry name" value="HisKA"/>
    <property type="match status" value="1"/>
</dbReference>
<dbReference type="PROSITE" id="PS50113">
    <property type="entry name" value="PAC"/>
    <property type="match status" value="1"/>
</dbReference>
<dbReference type="SMART" id="SM00387">
    <property type="entry name" value="HATPase_c"/>
    <property type="match status" value="1"/>
</dbReference>
<accession>A0A9D5JVR7</accession>
<dbReference type="Gene3D" id="3.40.50.2300">
    <property type="match status" value="2"/>
</dbReference>
<dbReference type="CDD" id="cd00130">
    <property type="entry name" value="PAS"/>
    <property type="match status" value="1"/>
</dbReference>
<feature type="modified residue" description="4-aspartylphosphate" evidence="4">
    <location>
        <position position="56"/>
    </location>
</feature>
<evidence type="ECO:0000313" key="10">
    <source>
        <dbReference type="EMBL" id="MBD3324831.1"/>
    </source>
</evidence>
<dbReference type="CDD" id="cd00156">
    <property type="entry name" value="REC"/>
    <property type="match status" value="1"/>
</dbReference>
<dbReference type="SMART" id="SM00448">
    <property type="entry name" value="REC"/>
    <property type="match status" value="2"/>
</dbReference>